<dbReference type="AlphaFoldDB" id="A0A165IGN2"/>
<keyword evidence="3" id="KW-1185">Reference proteome</keyword>
<dbReference type="Pfam" id="PF07173">
    <property type="entry name" value="GRDP-like"/>
    <property type="match status" value="1"/>
</dbReference>
<evidence type="ECO:0000313" key="3">
    <source>
        <dbReference type="Proteomes" id="UP000076842"/>
    </source>
</evidence>
<evidence type="ECO:0000256" key="1">
    <source>
        <dbReference type="SAM" id="MobiDB-lite"/>
    </source>
</evidence>
<proteinExistence type="predicted"/>
<dbReference type="InterPro" id="IPR009836">
    <property type="entry name" value="GRDP-like"/>
</dbReference>
<gene>
    <name evidence="2" type="ORF">CALCODRAFT_480634</name>
</gene>
<dbReference type="PANTHER" id="PTHR34365:SF7">
    <property type="entry name" value="GLYCINE-RICH DOMAIN-CONTAINING PROTEIN 1"/>
    <property type="match status" value="1"/>
</dbReference>
<feature type="region of interest" description="Disordered" evidence="1">
    <location>
        <begin position="1"/>
        <end position="65"/>
    </location>
</feature>
<sequence>MAISPTSSTDDKSLPPPDLAAQHPTDGPPAYDHPQHSHAPHPPYPHGVPLSSIPTTASYARPPDAPPGYATSLPLVFPIGSRETAPLVSVGEVEAHLRLLGAFARRRADVLAAPWPEAMADEARWAAYVARSVGRMESWYEGVVDAHGRQEGPLADRELPPLDVAMVWHSYCLNPRIYLEDGLTRLPPLLKVGAFPLARIAAALDPIALLPLDPHPDTQAHFEHHTGLPWAPAHHITPSDPTETARVPCPQCATVLSLPWLAPEEQGYAQAGFVATCPACRLRFGREALGVRRLCGELERWLQDAANTFPAGTLLDPVTGAPNYEKALAFNRRLFNWFGAVCKGKSAAEMGALVGWSILKVELCCRTGMSMLTQVPTPPRVRRVFSYYRHGGLFSIDLVGATLRQGTFVQAMHDLGWSAPARFAGDNSALLRAVARFHAWLDLLSASPSAFYVPTLDIDLIWHTLMLSVGRYRARTYALLGRVLDHEDKVEEGALSDGFDATARAWKARFGVPYSFCGCPPSNGNIKLDRTSLVNLRAKVLPLGRRESAGGGPSAQSRPRRAELASLEDLDAGASHASEHNVMLVLNNVQVQKSRAEREADLAKRSENLRRAAAKGKGDEWDEALARRHEGHQDAFLARRPEDAPAPAFSYLPYIMDGASLLGGKCAAGLSAGLCTPGGGKGFCGNLGSNAWGGKIANSMNNN</sequence>
<protein>
    <submittedName>
        <fullName evidence="2">Uncharacterized protein</fullName>
    </submittedName>
</protein>
<dbReference type="Proteomes" id="UP000076842">
    <property type="component" value="Unassembled WGS sequence"/>
</dbReference>
<evidence type="ECO:0000313" key="2">
    <source>
        <dbReference type="EMBL" id="KZT60550.1"/>
    </source>
</evidence>
<name>A0A165IGN2_9BASI</name>
<dbReference type="PANTHER" id="PTHR34365">
    <property type="entry name" value="ENOLASE (DUF1399)"/>
    <property type="match status" value="1"/>
</dbReference>
<dbReference type="STRING" id="1353952.A0A165IGN2"/>
<accession>A0A165IGN2</accession>
<dbReference type="EMBL" id="KV423930">
    <property type="protein sequence ID" value="KZT60550.1"/>
    <property type="molecule type" value="Genomic_DNA"/>
</dbReference>
<reference evidence="2 3" key="1">
    <citation type="journal article" date="2016" name="Mol. Biol. Evol.">
        <title>Comparative Genomics of Early-Diverging Mushroom-Forming Fungi Provides Insights into the Origins of Lignocellulose Decay Capabilities.</title>
        <authorList>
            <person name="Nagy L.G."/>
            <person name="Riley R."/>
            <person name="Tritt A."/>
            <person name="Adam C."/>
            <person name="Daum C."/>
            <person name="Floudas D."/>
            <person name="Sun H."/>
            <person name="Yadav J.S."/>
            <person name="Pangilinan J."/>
            <person name="Larsson K.H."/>
            <person name="Matsuura K."/>
            <person name="Barry K."/>
            <person name="Labutti K."/>
            <person name="Kuo R."/>
            <person name="Ohm R.A."/>
            <person name="Bhattacharya S.S."/>
            <person name="Shirouzu T."/>
            <person name="Yoshinaga Y."/>
            <person name="Martin F.M."/>
            <person name="Grigoriev I.V."/>
            <person name="Hibbett D.S."/>
        </authorList>
    </citation>
    <scope>NUCLEOTIDE SEQUENCE [LARGE SCALE GENOMIC DNA]</scope>
    <source>
        <strain evidence="2 3">HHB12733</strain>
    </source>
</reference>
<organism evidence="2 3">
    <name type="scientific">Calocera cornea HHB12733</name>
    <dbReference type="NCBI Taxonomy" id="1353952"/>
    <lineage>
        <taxon>Eukaryota</taxon>
        <taxon>Fungi</taxon>
        <taxon>Dikarya</taxon>
        <taxon>Basidiomycota</taxon>
        <taxon>Agaricomycotina</taxon>
        <taxon>Dacrymycetes</taxon>
        <taxon>Dacrymycetales</taxon>
        <taxon>Dacrymycetaceae</taxon>
        <taxon>Calocera</taxon>
    </lineage>
</organism>
<dbReference type="InParanoid" id="A0A165IGN2"/>
<dbReference type="OrthoDB" id="2684236at2759"/>